<comment type="caution">
    <text evidence="8">The sequence shown here is derived from an EMBL/GenBank/DDBJ whole genome shotgun (WGS) entry which is preliminary data.</text>
</comment>
<reference evidence="8" key="2">
    <citation type="submission" date="2020-06" db="EMBL/GenBank/DDBJ databases">
        <title>Helianthus annuus Genome sequencing and assembly Release 2.</title>
        <authorList>
            <person name="Gouzy J."/>
            <person name="Langlade N."/>
            <person name="Munos S."/>
        </authorList>
    </citation>
    <scope>NUCLEOTIDE SEQUENCE</scope>
    <source>
        <tissue evidence="8">Leaves</tissue>
    </source>
</reference>
<evidence type="ECO:0000256" key="6">
    <source>
        <dbReference type="SAM" id="Phobius"/>
    </source>
</evidence>
<evidence type="ECO:0000256" key="5">
    <source>
        <dbReference type="ARBA" id="ARBA00044504"/>
    </source>
</evidence>
<dbReference type="GO" id="GO:0022857">
    <property type="term" value="F:transmembrane transporter activity"/>
    <property type="evidence" value="ECO:0007669"/>
    <property type="project" value="InterPro"/>
</dbReference>
<comment type="similarity">
    <text evidence="5">Belongs to the major facilitator superfamily. Phosphate:H(+) symporter (TC 2.A.1.9) family.</text>
</comment>
<reference evidence="8" key="1">
    <citation type="journal article" date="2017" name="Nature">
        <title>The sunflower genome provides insights into oil metabolism, flowering and Asterid evolution.</title>
        <authorList>
            <person name="Badouin H."/>
            <person name="Gouzy J."/>
            <person name="Grassa C.J."/>
            <person name="Murat F."/>
            <person name="Staton S.E."/>
            <person name="Cottret L."/>
            <person name="Lelandais-Briere C."/>
            <person name="Owens G.L."/>
            <person name="Carrere S."/>
            <person name="Mayjonade B."/>
            <person name="Legrand L."/>
            <person name="Gill N."/>
            <person name="Kane N.C."/>
            <person name="Bowers J.E."/>
            <person name="Hubner S."/>
            <person name="Bellec A."/>
            <person name="Berard A."/>
            <person name="Berges H."/>
            <person name="Blanchet N."/>
            <person name="Boniface M.C."/>
            <person name="Brunel D."/>
            <person name="Catrice O."/>
            <person name="Chaidir N."/>
            <person name="Claudel C."/>
            <person name="Donnadieu C."/>
            <person name="Faraut T."/>
            <person name="Fievet G."/>
            <person name="Helmstetter N."/>
            <person name="King M."/>
            <person name="Knapp S.J."/>
            <person name="Lai Z."/>
            <person name="Le Paslier M.C."/>
            <person name="Lippi Y."/>
            <person name="Lorenzon L."/>
            <person name="Mandel J.R."/>
            <person name="Marage G."/>
            <person name="Marchand G."/>
            <person name="Marquand E."/>
            <person name="Bret-Mestries E."/>
            <person name="Morien E."/>
            <person name="Nambeesan S."/>
            <person name="Nguyen T."/>
            <person name="Pegot-Espagnet P."/>
            <person name="Pouilly N."/>
            <person name="Raftis F."/>
            <person name="Sallet E."/>
            <person name="Schiex T."/>
            <person name="Thomas J."/>
            <person name="Vandecasteele C."/>
            <person name="Vares D."/>
            <person name="Vear F."/>
            <person name="Vautrin S."/>
            <person name="Crespi M."/>
            <person name="Mangin B."/>
            <person name="Burke J.M."/>
            <person name="Salse J."/>
            <person name="Munos S."/>
            <person name="Vincourt P."/>
            <person name="Rieseberg L.H."/>
            <person name="Langlade N.B."/>
        </authorList>
    </citation>
    <scope>NUCLEOTIDE SEQUENCE</scope>
    <source>
        <tissue evidence="8">Leaves</tissue>
    </source>
</reference>
<dbReference type="Gramene" id="mRNA:HanXRQr2_Chr15g0697161">
    <property type="protein sequence ID" value="mRNA:HanXRQr2_Chr15g0697161"/>
    <property type="gene ID" value="HanXRQr2_Chr15g0697161"/>
</dbReference>
<organism evidence="8 9">
    <name type="scientific">Helianthus annuus</name>
    <name type="common">Common sunflower</name>
    <dbReference type="NCBI Taxonomy" id="4232"/>
    <lineage>
        <taxon>Eukaryota</taxon>
        <taxon>Viridiplantae</taxon>
        <taxon>Streptophyta</taxon>
        <taxon>Embryophyta</taxon>
        <taxon>Tracheophyta</taxon>
        <taxon>Spermatophyta</taxon>
        <taxon>Magnoliopsida</taxon>
        <taxon>eudicotyledons</taxon>
        <taxon>Gunneridae</taxon>
        <taxon>Pentapetalae</taxon>
        <taxon>asterids</taxon>
        <taxon>campanulids</taxon>
        <taxon>Asterales</taxon>
        <taxon>Asteraceae</taxon>
        <taxon>Asteroideae</taxon>
        <taxon>Heliantheae alliance</taxon>
        <taxon>Heliantheae</taxon>
        <taxon>Helianthus</taxon>
    </lineage>
</organism>
<keyword evidence="2 6" id="KW-0812">Transmembrane</keyword>
<dbReference type="OrthoDB" id="1567621at2759"/>
<dbReference type="PANTHER" id="PTHR23503:SF126">
    <property type="entry name" value="MAJOR FACILITATOR SUPERFAMILY (MFS) PROFILE DOMAIN-CONTAINING PROTEIN"/>
    <property type="match status" value="1"/>
</dbReference>
<dbReference type="Proteomes" id="UP000215914">
    <property type="component" value="Unassembled WGS sequence"/>
</dbReference>
<dbReference type="InterPro" id="IPR020846">
    <property type="entry name" value="MFS_dom"/>
</dbReference>
<keyword evidence="8" id="KW-0762">Sugar transport</keyword>
<keyword evidence="8" id="KW-0813">Transport</keyword>
<keyword evidence="9" id="KW-1185">Reference proteome</keyword>
<evidence type="ECO:0000313" key="9">
    <source>
        <dbReference type="Proteomes" id="UP000215914"/>
    </source>
</evidence>
<dbReference type="Gene3D" id="1.20.1250.20">
    <property type="entry name" value="MFS general substrate transporter like domains"/>
    <property type="match status" value="1"/>
</dbReference>
<evidence type="ECO:0000259" key="7">
    <source>
        <dbReference type="PROSITE" id="PS50850"/>
    </source>
</evidence>
<comment type="subcellular location">
    <subcellularLocation>
        <location evidence="1">Membrane</location>
        <topology evidence="1">Multi-pass membrane protein</topology>
    </subcellularLocation>
</comment>
<dbReference type="EMBL" id="MNCJ02000330">
    <property type="protein sequence ID" value="KAF5764881.1"/>
    <property type="molecule type" value="Genomic_DNA"/>
</dbReference>
<keyword evidence="4 6" id="KW-0472">Membrane</keyword>
<evidence type="ECO:0000313" key="8">
    <source>
        <dbReference type="EMBL" id="KAF5764881.1"/>
    </source>
</evidence>
<dbReference type="Pfam" id="PF00083">
    <property type="entry name" value="Sugar_tr"/>
    <property type="match status" value="1"/>
</dbReference>
<feature type="transmembrane region" description="Helical" evidence="6">
    <location>
        <begin position="73"/>
        <end position="95"/>
    </location>
</feature>
<dbReference type="InterPro" id="IPR045263">
    <property type="entry name" value="GLUT"/>
</dbReference>
<proteinExistence type="inferred from homology"/>
<evidence type="ECO:0000256" key="4">
    <source>
        <dbReference type="ARBA" id="ARBA00023136"/>
    </source>
</evidence>
<evidence type="ECO:0000256" key="3">
    <source>
        <dbReference type="ARBA" id="ARBA00022989"/>
    </source>
</evidence>
<feature type="transmembrane region" description="Helical" evidence="6">
    <location>
        <begin position="45"/>
        <end position="67"/>
    </location>
</feature>
<feature type="domain" description="Major facilitator superfamily (MFS) profile" evidence="7">
    <location>
        <begin position="1"/>
        <end position="171"/>
    </location>
</feature>
<gene>
    <name evidence="8" type="ORF">HanXRQr2_Chr15g0697161</name>
</gene>
<dbReference type="PROSITE" id="PS50850">
    <property type="entry name" value="MFS"/>
    <property type="match status" value="1"/>
</dbReference>
<dbReference type="InterPro" id="IPR036259">
    <property type="entry name" value="MFS_trans_sf"/>
</dbReference>
<name>A0A9K3E0N7_HELAN</name>
<keyword evidence="3 6" id="KW-1133">Transmembrane helix</keyword>
<sequence length="171" mass="18818">MSPTSDDLGGMHIGRFLVGSAMGVSPPIAALYIIESSPAFVRGTYGSFTQIATCLGLICFFFIGIPAKDVTRWWWVCFWVSTVPAALLALLMEFCAESPHWLFKRGRSAEAEAKFAKLLGSLHVKSAMAELSKSDRGDEVDGVKLLELFYGCHFKGVCVYISPYSLYLFPN</sequence>
<evidence type="ECO:0000256" key="1">
    <source>
        <dbReference type="ARBA" id="ARBA00004141"/>
    </source>
</evidence>
<evidence type="ECO:0000256" key="2">
    <source>
        <dbReference type="ARBA" id="ARBA00022692"/>
    </source>
</evidence>
<dbReference type="PANTHER" id="PTHR23503">
    <property type="entry name" value="SOLUTE CARRIER FAMILY 2"/>
    <property type="match status" value="1"/>
</dbReference>
<dbReference type="AlphaFoldDB" id="A0A9K3E0N7"/>
<dbReference type="GO" id="GO:0016020">
    <property type="term" value="C:membrane"/>
    <property type="evidence" value="ECO:0007669"/>
    <property type="project" value="UniProtKB-SubCell"/>
</dbReference>
<dbReference type="SUPFAM" id="SSF103473">
    <property type="entry name" value="MFS general substrate transporter"/>
    <property type="match status" value="1"/>
</dbReference>
<dbReference type="InterPro" id="IPR005828">
    <property type="entry name" value="MFS_sugar_transport-like"/>
</dbReference>
<protein>
    <submittedName>
        <fullName evidence="8">Major facilitator, sugar transporter, major facilitator superfamily</fullName>
    </submittedName>
</protein>
<accession>A0A9K3E0N7</accession>
<feature type="transmembrane region" description="Helical" evidence="6">
    <location>
        <begin position="12"/>
        <end position="33"/>
    </location>
</feature>